<accession>A0A1G7HL78</accession>
<organism evidence="3 4">
    <name type="scientific">Bradyrhizobium brasilense</name>
    <dbReference type="NCBI Taxonomy" id="1419277"/>
    <lineage>
        <taxon>Bacteria</taxon>
        <taxon>Pseudomonadati</taxon>
        <taxon>Pseudomonadota</taxon>
        <taxon>Alphaproteobacteria</taxon>
        <taxon>Hyphomicrobiales</taxon>
        <taxon>Nitrobacteraceae</taxon>
        <taxon>Bradyrhizobium</taxon>
    </lineage>
</organism>
<feature type="domain" description="SPW repeat-containing integral membrane" evidence="2">
    <location>
        <begin position="11"/>
        <end position="105"/>
    </location>
</feature>
<evidence type="ECO:0000313" key="4">
    <source>
        <dbReference type="Proteomes" id="UP000199245"/>
    </source>
</evidence>
<dbReference type="RefSeq" id="WP_092088406.1">
    <property type="nucleotide sequence ID" value="NZ_FMZW01000042.1"/>
</dbReference>
<dbReference type="Proteomes" id="UP000199245">
    <property type="component" value="Unassembled WGS sequence"/>
</dbReference>
<dbReference type="AlphaFoldDB" id="A0A1G7HL78"/>
<reference evidence="3 4" key="1">
    <citation type="submission" date="2016-10" db="EMBL/GenBank/DDBJ databases">
        <authorList>
            <person name="de Groot N.N."/>
        </authorList>
    </citation>
    <scope>NUCLEOTIDE SEQUENCE [LARGE SCALE GENOMIC DNA]</scope>
    <source>
        <strain evidence="3 4">R5</strain>
    </source>
</reference>
<dbReference type="GO" id="GO:0016020">
    <property type="term" value="C:membrane"/>
    <property type="evidence" value="ECO:0007669"/>
    <property type="project" value="InterPro"/>
</dbReference>
<dbReference type="EMBL" id="FMZW01000042">
    <property type="protein sequence ID" value="SDF01257.1"/>
    <property type="molecule type" value="Genomic_DNA"/>
</dbReference>
<keyword evidence="1" id="KW-0812">Transmembrane</keyword>
<dbReference type="InterPro" id="IPR035973">
    <property type="entry name" value="Cyt_c_oxidase_su3-like_sf"/>
</dbReference>
<evidence type="ECO:0000259" key="2">
    <source>
        <dbReference type="Pfam" id="PF03779"/>
    </source>
</evidence>
<dbReference type="Pfam" id="PF03779">
    <property type="entry name" value="SPW"/>
    <property type="match status" value="1"/>
</dbReference>
<proteinExistence type="predicted"/>
<feature type="transmembrane region" description="Helical" evidence="1">
    <location>
        <begin position="39"/>
        <end position="59"/>
    </location>
</feature>
<evidence type="ECO:0000313" key="3">
    <source>
        <dbReference type="EMBL" id="SDF01257.1"/>
    </source>
</evidence>
<name>A0A1G7HL78_9BRAD</name>
<dbReference type="InterPro" id="IPR005530">
    <property type="entry name" value="SPW"/>
</dbReference>
<dbReference type="SUPFAM" id="SSF81452">
    <property type="entry name" value="Cytochrome c oxidase subunit III-like"/>
    <property type="match status" value="1"/>
</dbReference>
<feature type="transmembrane region" description="Helical" evidence="1">
    <location>
        <begin position="66"/>
        <end position="84"/>
    </location>
</feature>
<keyword evidence="1" id="KW-0472">Membrane</keyword>
<sequence length="120" mass="13004">MNTDWKKDMIADAVNLVIGLGLFASPWAFGFAAESPANWNAWLSGILIAALAVAALAIFAEWQEWMALAAGVWVALSPWVLHFSGTRAVASLHVIAGLLVAAVAAWRLWYLHQSYPRVTA</sequence>
<feature type="transmembrane region" description="Helical" evidence="1">
    <location>
        <begin position="12"/>
        <end position="33"/>
    </location>
</feature>
<protein>
    <submittedName>
        <fullName evidence="3">SPW repeat-containing protein</fullName>
    </submittedName>
</protein>
<gene>
    <name evidence="3" type="ORF">SAMN05216337_104249</name>
</gene>
<feature type="transmembrane region" description="Helical" evidence="1">
    <location>
        <begin position="90"/>
        <end position="110"/>
    </location>
</feature>
<dbReference type="GO" id="GO:0009055">
    <property type="term" value="F:electron transfer activity"/>
    <property type="evidence" value="ECO:0007669"/>
    <property type="project" value="InterPro"/>
</dbReference>
<evidence type="ECO:0000256" key="1">
    <source>
        <dbReference type="SAM" id="Phobius"/>
    </source>
</evidence>
<keyword evidence="1" id="KW-1133">Transmembrane helix</keyword>